<name>A0ABY9Y8M8_9FLAO</name>
<dbReference type="InterPro" id="IPR006139">
    <property type="entry name" value="D-isomer_2_OHA_DH_cat_dom"/>
</dbReference>
<feature type="domain" description="D-isomer specific 2-hydroxyacid dehydrogenase catalytic" evidence="5">
    <location>
        <begin position="24"/>
        <end position="308"/>
    </location>
</feature>
<dbReference type="Gene3D" id="3.40.50.720">
    <property type="entry name" value="NAD(P)-binding Rossmann-like Domain"/>
    <property type="match status" value="2"/>
</dbReference>
<feature type="domain" description="D-isomer specific 2-hydroxyacid dehydrogenase NAD-binding" evidence="6">
    <location>
        <begin position="105"/>
        <end position="288"/>
    </location>
</feature>
<evidence type="ECO:0000256" key="1">
    <source>
        <dbReference type="ARBA" id="ARBA00005854"/>
    </source>
</evidence>
<evidence type="ECO:0000313" key="8">
    <source>
        <dbReference type="Proteomes" id="UP001303407"/>
    </source>
</evidence>
<protein>
    <submittedName>
        <fullName evidence="7">2-hydroxyacid dehydrogenase</fullName>
    </submittedName>
</protein>
<dbReference type="Pfam" id="PF02826">
    <property type="entry name" value="2-Hacid_dh_C"/>
    <property type="match status" value="1"/>
</dbReference>
<sequence length="311" mass="34601">MNILHLDTNHELLINQLNDLGFTNHEDYTSLKEQVEAKIQDYDGIILRSRFTIDKQFLDAAKNLKFIGRVGAGLENIDCDYAQTKGITLIAAPEGNRNAVGEHALGMLLSLFNKLNKADAEVRQGKWLREDNRGIELDGKTVGLIGYGNMGKAFAKKLRGFDVEVLCYDIKAGVGNENAKQVTLKEFQERVDVVSLHTPQTPLTLGMINSEFINGFKKPFWFINTARGKSVVTIDLVSALKSGKILGAGLDVLEYEKASFENLFSNTMPEAFQYLIDSENVLLSPHVAGWTIESKEKLAQTIVDKIKANFC</sequence>
<gene>
    <name evidence="7" type="ORF">RHP49_08065</name>
</gene>
<evidence type="ECO:0000256" key="4">
    <source>
        <dbReference type="RuleBase" id="RU003719"/>
    </source>
</evidence>
<dbReference type="RefSeq" id="WP_415864198.1">
    <property type="nucleotide sequence ID" value="NZ_CP134536.1"/>
</dbReference>
<dbReference type="EMBL" id="CP134536">
    <property type="protein sequence ID" value="WNH14195.1"/>
    <property type="molecule type" value="Genomic_DNA"/>
</dbReference>
<accession>A0ABY9Y8M8</accession>
<dbReference type="SUPFAM" id="SSF51735">
    <property type="entry name" value="NAD(P)-binding Rossmann-fold domains"/>
    <property type="match status" value="1"/>
</dbReference>
<dbReference type="PANTHER" id="PTHR43761">
    <property type="entry name" value="D-ISOMER SPECIFIC 2-HYDROXYACID DEHYDROGENASE FAMILY PROTEIN (AFU_ORTHOLOGUE AFUA_1G13630)"/>
    <property type="match status" value="1"/>
</dbReference>
<dbReference type="SUPFAM" id="SSF52283">
    <property type="entry name" value="Formate/glycerate dehydrogenase catalytic domain-like"/>
    <property type="match status" value="1"/>
</dbReference>
<keyword evidence="8" id="KW-1185">Reference proteome</keyword>
<evidence type="ECO:0000259" key="5">
    <source>
        <dbReference type="Pfam" id="PF00389"/>
    </source>
</evidence>
<dbReference type="InterPro" id="IPR050418">
    <property type="entry name" value="D-iso_2-hydroxyacid_DH_PdxB"/>
</dbReference>
<evidence type="ECO:0000259" key="6">
    <source>
        <dbReference type="Pfam" id="PF02826"/>
    </source>
</evidence>
<organism evidence="7 8">
    <name type="scientific">Thalassobellus suaedae</name>
    <dbReference type="NCBI Taxonomy" id="3074124"/>
    <lineage>
        <taxon>Bacteria</taxon>
        <taxon>Pseudomonadati</taxon>
        <taxon>Bacteroidota</taxon>
        <taxon>Flavobacteriia</taxon>
        <taxon>Flavobacteriales</taxon>
        <taxon>Flavobacteriaceae</taxon>
        <taxon>Thalassobellus</taxon>
    </lineage>
</organism>
<keyword evidence="2 4" id="KW-0560">Oxidoreductase</keyword>
<dbReference type="Proteomes" id="UP001303407">
    <property type="component" value="Chromosome"/>
</dbReference>
<dbReference type="Pfam" id="PF00389">
    <property type="entry name" value="2-Hacid_dh"/>
    <property type="match status" value="1"/>
</dbReference>
<evidence type="ECO:0000313" key="7">
    <source>
        <dbReference type="EMBL" id="WNH14195.1"/>
    </source>
</evidence>
<comment type="similarity">
    <text evidence="1 4">Belongs to the D-isomer specific 2-hydroxyacid dehydrogenase family.</text>
</comment>
<dbReference type="InterPro" id="IPR036291">
    <property type="entry name" value="NAD(P)-bd_dom_sf"/>
</dbReference>
<evidence type="ECO:0000256" key="3">
    <source>
        <dbReference type="ARBA" id="ARBA00023027"/>
    </source>
</evidence>
<reference evidence="7 8" key="1">
    <citation type="submission" date="2023-09" db="EMBL/GenBank/DDBJ databases">
        <title>Thalassobella suaedae gen. nov., sp. nov., a marine bacterium of the family Flavobacteriaceae isolated from a halophyte Suaeda japonica.</title>
        <authorList>
            <person name="Lee S.Y."/>
            <person name="Hwang C.Y."/>
        </authorList>
    </citation>
    <scope>NUCLEOTIDE SEQUENCE [LARGE SCALE GENOMIC DNA]</scope>
    <source>
        <strain evidence="7 8">HL-DH10</strain>
    </source>
</reference>
<keyword evidence="3" id="KW-0520">NAD</keyword>
<evidence type="ECO:0000256" key="2">
    <source>
        <dbReference type="ARBA" id="ARBA00023002"/>
    </source>
</evidence>
<dbReference type="PANTHER" id="PTHR43761:SF1">
    <property type="entry name" value="D-ISOMER SPECIFIC 2-HYDROXYACID DEHYDROGENASE CATALYTIC DOMAIN-CONTAINING PROTEIN-RELATED"/>
    <property type="match status" value="1"/>
</dbReference>
<dbReference type="InterPro" id="IPR006140">
    <property type="entry name" value="D-isomer_DH_NAD-bd"/>
</dbReference>
<proteinExistence type="inferred from homology"/>
<dbReference type="CDD" id="cd12179">
    <property type="entry name" value="2-Hacid_dh_14"/>
    <property type="match status" value="1"/>
</dbReference>